<protein>
    <submittedName>
        <fullName evidence="1">Uncharacterized protein</fullName>
    </submittedName>
</protein>
<dbReference type="RefSeq" id="WP_044222515.1">
    <property type="nucleotide sequence ID" value="NZ_JRYR02000001.1"/>
</dbReference>
<comment type="caution">
    <text evidence="1">The sequence shown here is derived from an EMBL/GenBank/DDBJ whole genome shotgun (WGS) entry which is preliminary data.</text>
</comment>
<dbReference type="AlphaFoldDB" id="A0A1S1YXQ8"/>
<dbReference type="EMBL" id="JRYR02000001">
    <property type="protein sequence ID" value="OHX65792.1"/>
    <property type="molecule type" value="Genomic_DNA"/>
</dbReference>
<evidence type="ECO:0000313" key="1">
    <source>
        <dbReference type="EMBL" id="OHX65792.1"/>
    </source>
</evidence>
<keyword evidence="2" id="KW-1185">Reference proteome</keyword>
<dbReference type="STRING" id="915059.NH26_05220"/>
<evidence type="ECO:0000313" key="2">
    <source>
        <dbReference type="Proteomes" id="UP000179797"/>
    </source>
</evidence>
<name>A0A1S1YXQ8_FLAPC</name>
<gene>
    <name evidence="1" type="ORF">NH26_05220</name>
</gene>
<accession>A0A1S1YXQ8</accession>
<proteinExistence type="predicted"/>
<reference evidence="1 2" key="1">
    <citation type="journal article" date="2012" name="Int. J. Syst. Evol. Microbiol.">
        <title>Flammeovirga pacifica sp. nov., isolated from deep-sea sediment.</title>
        <authorList>
            <person name="Xu H."/>
            <person name="Fu Y."/>
            <person name="Yang N."/>
            <person name="Ding Z."/>
            <person name="Lai Q."/>
            <person name="Zeng R."/>
        </authorList>
    </citation>
    <scope>NUCLEOTIDE SEQUENCE [LARGE SCALE GENOMIC DNA]</scope>
    <source>
        <strain evidence="2">DSM 24597 / LMG 26175 / WPAGA1</strain>
    </source>
</reference>
<sequence>MIIGKGIEGGGKIEYNQGIGGGPKSNFKVEGSVGQTLLPGVVGGGKLEVEKDQTVLSGSVATGAKGGLGIVGEIGLEIGIRLKFSH</sequence>
<organism evidence="1 2">
    <name type="scientific">Flammeovirga pacifica</name>
    <dbReference type="NCBI Taxonomy" id="915059"/>
    <lineage>
        <taxon>Bacteria</taxon>
        <taxon>Pseudomonadati</taxon>
        <taxon>Bacteroidota</taxon>
        <taxon>Cytophagia</taxon>
        <taxon>Cytophagales</taxon>
        <taxon>Flammeovirgaceae</taxon>
        <taxon>Flammeovirga</taxon>
    </lineage>
</organism>
<dbReference type="Proteomes" id="UP000179797">
    <property type="component" value="Unassembled WGS sequence"/>
</dbReference>